<feature type="transmembrane region" description="Helical" evidence="2">
    <location>
        <begin position="59"/>
        <end position="78"/>
    </location>
</feature>
<evidence type="ECO:0000313" key="3">
    <source>
        <dbReference type="EMBL" id="KNZ51312.1"/>
    </source>
</evidence>
<keyword evidence="4" id="KW-1185">Reference proteome</keyword>
<dbReference type="AlphaFoldDB" id="A0A0L6USV2"/>
<evidence type="ECO:0000313" key="4">
    <source>
        <dbReference type="Proteomes" id="UP000037035"/>
    </source>
</evidence>
<comment type="caution">
    <text evidence="3">The sequence shown here is derived from an EMBL/GenBank/DDBJ whole genome shotgun (WGS) entry which is preliminary data.</text>
</comment>
<gene>
    <name evidence="3" type="ORF">VP01_3g3</name>
</gene>
<name>A0A0L6USV2_9BASI</name>
<evidence type="ECO:0000256" key="1">
    <source>
        <dbReference type="SAM" id="MobiDB-lite"/>
    </source>
</evidence>
<feature type="compositionally biased region" description="Basic and acidic residues" evidence="1">
    <location>
        <begin position="350"/>
        <end position="373"/>
    </location>
</feature>
<feature type="region of interest" description="Disordered" evidence="1">
    <location>
        <begin position="336"/>
        <end position="373"/>
    </location>
</feature>
<organism evidence="3 4">
    <name type="scientific">Puccinia sorghi</name>
    <dbReference type="NCBI Taxonomy" id="27349"/>
    <lineage>
        <taxon>Eukaryota</taxon>
        <taxon>Fungi</taxon>
        <taxon>Dikarya</taxon>
        <taxon>Basidiomycota</taxon>
        <taxon>Pucciniomycotina</taxon>
        <taxon>Pucciniomycetes</taxon>
        <taxon>Pucciniales</taxon>
        <taxon>Pucciniaceae</taxon>
        <taxon>Puccinia</taxon>
    </lineage>
</organism>
<dbReference type="EMBL" id="LAVV01009058">
    <property type="protein sequence ID" value="KNZ51312.1"/>
    <property type="molecule type" value="Genomic_DNA"/>
</dbReference>
<evidence type="ECO:0000256" key="2">
    <source>
        <dbReference type="SAM" id="Phobius"/>
    </source>
</evidence>
<keyword evidence="2" id="KW-0812">Transmembrane</keyword>
<dbReference type="VEuPathDB" id="FungiDB:VP01_3g3"/>
<accession>A0A0L6USV2</accession>
<proteinExistence type="predicted"/>
<protein>
    <submittedName>
        <fullName evidence="3">Uncharacterized protein</fullName>
    </submittedName>
</protein>
<dbReference type="Proteomes" id="UP000037035">
    <property type="component" value="Unassembled WGS sequence"/>
</dbReference>
<sequence length="373" mass="42812">MSTVTASLIFFSQKKLAQLPAVDMQHAPAKLPSKLHLFACVDFMAQSLCSLHSDCASKLVELVFFVMGVLFGFVSMGVCRQGQVKPSFVPHFLFLKTHHNVLPRKVEECSGGPHVRFHANICKPVLMRIKQNVSPQPVAWKHWVEERLQLSAQYEPNKRQWSDTTFTTTQKKTTCFWIPVIQQVEQLFLKGYINSNFEIIYLRYIKRKIRGLAEIMIFLRLNSCLRRRSKLIRPFSWNFSSPIVVEFLYTLDGGSMVAQMLRFCRILAIMTNSFVTNDTPEKGVSCFIQMNPLKFSWNLLNKCQKLSPGDMIRYILVNIVAHLEFKDMLMHHSQIRSEKKRGAEAGTGTGERERARRGKTEADRSTSSAGRKD</sequence>
<keyword evidence="2" id="KW-1133">Transmembrane helix</keyword>
<keyword evidence="2" id="KW-0472">Membrane</keyword>
<reference evidence="3 4" key="1">
    <citation type="submission" date="2015-08" db="EMBL/GenBank/DDBJ databases">
        <title>Next Generation Sequencing and Analysis of the Genome of Puccinia sorghi L Schw, the Causal Agent of Maize Common Rust.</title>
        <authorList>
            <person name="Rochi L."/>
            <person name="Burguener G."/>
            <person name="Darino M."/>
            <person name="Turjanski A."/>
            <person name="Kreff E."/>
            <person name="Dieguez M.J."/>
            <person name="Sacco F."/>
        </authorList>
    </citation>
    <scope>NUCLEOTIDE SEQUENCE [LARGE SCALE GENOMIC DNA]</scope>
    <source>
        <strain evidence="3 4">RO10H11247</strain>
    </source>
</reference>